<dbReference type="Pfam" id="PF01812">
    <property type="entry name" value="5-FTHF_cyc-lig"/>
    <property type="match status" value="1"/>
</dbReference>
<evidence type="ECO:0000313" key="1">
    <source>
        <dbReference type="EMBL" id="KAK4261233.1"/>
    </source>
</evidence>
<dbReference type="EMBL" id="JAWXYG010000010">
    <property type="protein sequence ID" value="KAK4261233.1"/>
    <property type="molecule type" value="Genomic_DNA"/>
</dbReference>
<dbReference type="Gene3D" id="3.40.50.10420">
    <property type="entry name" value="NagB/RpiA/CoA transferase-like"/>
    <property type="match status" value="1"/>
</dbReference>
<name>A0AAE1MGH0_9FABA</name>
<dbReference type="PANTHER" id="PTHR23407:SF10">
    <property type="entry name" value="5-FORMYLTETRAHYDROFOLATE CYCLO-LIGASE, MITOCHONDRIAL-LIKE ISOFORM X1"/>
    <property type="match status" value="1"/>
</dbReference>
<proteinExistence type="predicted"/>
<dbReference type="Proteomes" id="UP001293593">
    <property type="component" value="Unassembled WGS sequence"/>
</dbReference>
<protein>
    <recommendedName>
        <fullName evidence="3">5-formyltetrahydrofolate cyclo-ligase</fullName>
    </recommendedName>
</protein>
<evidence type="ECO:0000313" key="2">
    <source>
        <dbReference type="Proteomes" id="UP001293593"/>
    </source>
</evidence>
<dbReference type="GO" id="GO:0005739">
    <property type="term" value="C:mitochondrion"/>
    <property type="evidence" value="ECO:0007669"/>
    <property type="project" value="TreeGrafter"/>
</dbReference>
<dbReference type="InterPro" id="IPR024185">
    <property type="entry name" value="FTHF_cligase-like_sf"/>
</dbReference>
<sequence>MITLNASKLVSFSFPRTIAPLTHSANLRPFCTMNTNYDPQLDHIFDAKRSFRTQMRRELKNMDPILRSQEDDAVQRVVLEAPWFKNSTSICAYISSNALREVETSKIVSAILSNPAAEGHVQIKKKLYVPRVEDRNSNMRMLRISSVDDLVLNSMNILEPTLVDRNGNPREDVMKTTDPIDLIIIPGLAFDRSGRRLGRSGGYYDMFLRKYQELVKKQNWQQPLLVALSYSMQIVENERIAVTPHDVPIDALVSPSGFIPISPVALKCQKIEGNLLYFILGRPACATDHLSSHFAHGILGNWL</sequence>
<accession>A0AAE1MGH0</accession>
<dbReference type="GO" id="GO:0030272">
    <property type="term" value="F:5-formyltetrahydrofolate cyclo-ligase activity"/>
    <property type="evidence" value="ECO:0007669"/>
    <property type="project" value="TreeGrafter"/>
</dbReference>
<reference evidence="1" key="1">
    <citation type="submission" date="2023-10" db="EMBL/GenBank/DDBJ databases">
        <title>Chromosome-level genome of the transformable northern wattle, Acacia crassicarpa.</title>
        <authorList>
            <person name="Massaro I."/>
            <person name="Sinha N.R."/>
            <person name="Poethig S."/>
            <person name="Leichty A.R."/>
        </authorList>
    </citation>
    <scope>NUCLEOTIDE SEQUENCE</scope>
    <source>
        <strain evidence="1">Acra3RX</strain>
        <tissue evidence="1">Leaf</tissue>
    </source>
</reference>
<dbReference type="FunFam" id="3.40.50.10420:FF:000003">
    <property type="entry name" value="5-formyltetrahydrofolate cyclo-ligase"/>
    <property type="match status" value="1"/>
</dbReference>
<dbReference type="InterPro" id="IPR037171">
    <property type="entry name" value="NagB/RpiA_transferase-like"/>
</dbReference>
<comment type="caution">
    <text evidence="1">The sequence shown here is derived from an EMBL/GenBank/DDBJ whole genome shotgun (WGS) entry which is preliminary data.</text>
</comment>
<dbReference type="NCBIfam" id="TIGR02727">
    <property type="entry name" value="MTHFS_bact"/>
    <property type="match status" value="1"/>
</dbReference>
<evidence type="ECO:0008006" key="3">
    <source>
        <dbReference type="Google" id="ProtNLM"/>
    </source>
</evidence>
<keyword evidence="2" id="KW-1185">Reference proteome</keyword>
<organism evidence="1 2">
    <name type="scientific">Acacia crassicarpa</name>
    <name type="common">northern wattle</name>
    <dbReference type="NCBI Taxonomy" id="499986"/>
    <lineage>
        <taxon>Eukaryota</taxon>
        <taxon>Viridiplantae</taxon>
        <taxon>Streptophyta</taxon>
        <taxon>Embryophyta</taxon>
        <taxon>Tracheophyta</taxon>
        <taxon>Spermatophyta</taxon>
        <taxon>Magnoliopsida</taxon>
        <taxon>eudicotyledons</taxon>
        <taxon>Gunneridae</taxon>
        <taxon>Pentapetalae</taxon>
        <taxon>rosids</taxon>
        <taxon>fabids</taxon>
        <taxon>Fabales</taxon>
        <taxon>Fabaceae</taxon>
        <taxon>Caesalpinioideae</taxon>
        <taxon>mimosoid clade</taxon>
        <taxon>Acacieae</taxon>
        <taxon>Acacia</taxon>
    </lineage>
</organism>
<dbReference type="GO" id="GO:0009396">
    <property type="term" value="P:folic acid-containing compound biosynthetic process"/>
    <property type="evidence" value="ECO:0007669"/>
    <property type="project" value="TreeGrafter"/>
</dbReference>
<dbReference type="SUPFAM" id="SSF100950">
    <property type="entry name" value="NagB/RpiA/CoA transferase-like"/>
    <property type="match status" value="1"/>
</dbReference>
<dbReference type="PANTHER" id="PTHR23407">
    <property type="entry name" value="ATPASE INHIBITOR/5-FORMYLTETRAHYDROFOLATE CYCLO-LIGASE"/>
    <property type="match status" value="1"/>
</dbReference>
<gene>
    <name evidence="1" type="ORF">QN277_004261</name>
</gene>
<dbReference type="InterPro" id="IPR002698">
    <property type="entry name" value="FTHF_cligase"/>
</dbReference>
<dbReference type="AlphaFoldDB" id="A0AAE1MGH0"/>
<dbReference type="GO" id="GO:0035999">
    <property type="term" value="P:tetrahydrofolate interconversion"/>
    <property type="evidence" value="ECO:0007669"/>
    <property type="project" value="TreeGrafter"/>
</dbReference>